<protein>
    <submittedName>
        <fullName evidence="9">ABC transporter permease</fullName>
    </submittedName>
</protein>
<feature type="transmembrane region" description="Helical" evidence="7">
    <location>
        <begin position="272"/>
        <end position="295"/>
    </location>
</feature>
<name>A0A939FD14_9ACTN</name>
<dbReference type="InterPro" id="IPR003838">
    <property type="entry name" value="ABC3_permease_C"/>
</dbReference>
<dbReference type="PANTHER" id="PTHR30572">
    <property type="entry name" value="MEMBRANE COMPONENT OF TRANSPORTER-RELATED"/>
    <property type="match status" value="1"/>
</dbReference>
<dbReference type="GO" id="GO:0022857">
    <property type="term" value="F:transmembrane transporter activity"/>
    <property type="evidence" value="ECO:0007669"/>
    <property type="project" value="TreeGrafter"/>
</dbReference>
<evidence type="ECO:0000313" key="9">
    <source>
        <dbReference type="EMBL" id="MBO0515783.1"/>
    </source>
</evidence>
<keyword evidence="5 7" id="KW-0472">Membrane</keyword>
<evidence type="ECO:0000256" key="1">
    <source>
        <dbReference type="ARBA" id="ARBA00004651"/>
    </source>
</evidence>
<feature type="transmembrane region" description="Helical" evidence="7">
    <location>
        <begin position="443"/>
        <end position="469"/>
    </location>
</feature>
<evidence type="ECO:0000313" key="10">
    <source>
        <dbReference type="Proteomes" id="UP000664167"/>
    </source>
</evidence>
<feature type="transmembrane region" description="Helical" evidence="7">
    <location>
        <begin position="801"/>
        <end position="821"/>
    </location>
</feature>
<dbReference type="PROSITE" id="PS51257">
    <property type="entry name" value="PROKAR_LIPOPROTEIN"/>
    <property type="match status" value="1"/>
</dbReference>
<dbReference type="Pfam" id="PF02687">
    <property type="entry name" value="FtsX"/>
    <property type="match status" value="2"/>
</dbReference>
<sequence length="839" mass="85072">MLTLALRTLRFRKGGFVATFVALFFGTAIVVACGGLLETGIRNNLPPERLAGATAVVVGDRDYELHPGNADDSEKVIAAEEVPLAAGIADKVRAVGGVEKAVPDVSVPARLLVRGGGEGGVGAQGHTWSTASLAPHGLSEGRAPVGDRQVVLDAGAARAAGLRVGDTVRIAAHGGSAPYEVSGILGGLREPALFFGDAEALRLAGGEEHVGALAVVARAGTGTGTGTDTHTDAELRGALAGTGAKLLTGDDRGFAEEPQAVVGKSDLVSLSAVFGGMAVMVALFVTASTMSLSAAQRQRETALMRAVGATPRQLRRMLLIETLIVAVGAALLAWLPGQWLGGALFERLADAGITSQYVQFSSGWIPLAAAGGAVLLTAVGAGLVAGHRAIKVRPTEALAEAAVQQRWFGWVRGVFAFLFLAGTAALSLVTWTVMDGPAAASTAGPTVICATIGLALLSPGLTKVCAFLLDRPVRAFTGTGGYLAMLNSRARTVAVAAAVTPIMLASGVATANLYLQTTQTAVSERAFTADLHADAVLTSASGTVSPGLADRVRALPGVAAAGAYVSSTGFIEKPGGRGSETGEDGLPLRGVSAEGAGLTSADTSRLRGNTTVLPRDAGHRAGEDVTLRLGDNSTALVRVAGTYDGEAALLPVALLAPHTTGGLPEQILVRGKSGADMGPALRQLAVQQPGLMVADRDALISANAEDTATQAWINYLMVGMIVAYTAIAVVNSLVTSVRGRRREFGLQRLTGATSAQILRMVVIEALVVAAIGILLGTVAAATTLVPFSHVAAGSLVPSGSVWIYGGVVGTAVVLALAASVVPAWRVLRGRPVVAALGAA</sequence>
<comment type="similarity">
    <text evidence="6">Belongs to the ABC-4 integral membrane protein family.</text>
</comment>
<feature type="transmembrane region" description="Helical" evidence="7">
    <location>
        <begin position="712"/>
        <end position="737"/>
    </location>
</feature>
<proteinExistence type="inferred from homology"/>
<keyword evidence="3 7" id="KW-0812">Transmembrane</keyword>
<feature type="transmembrane region" description="Helical" evidence="7">
    <location>
        <begin position="16"/>
        <end position="37"/>
    </location>
</feature>
<accession>A0A939FD14</accession>
<dbReference type="EMBL" id="JAFLRJ010000327">
    <property type="protein sequence ID" value="MBO0515783.1"/>
    <property type="molecule type" value="Genomic_DNA"/>
</dbReference>
<gene>
    <name evidence="9" type="ORF">J0695_28945</name>
</gene>
<dbReference type="InterPro" id="IPR050250">
    <property type="entry name" value="Macrolide_Exporter_MacB"/>
</dbReference>
<comment type="caution">
    <text evidence="9">The sequence shown here is derived from an EMBL/GenBank/DDBJ whole genome shotgun (WGS) entry which is preliminary data.</text>
</comment>
<dbReference type="GO" id="GO:0005886">
    <property type="term" value="C:plasma membrane"/>
    <property type="evidence" value="ECO:0007669"/>
    <property type="project" value="UniProtKB-SubCell"/>
</dbReference>
<feature type="transmembrane region" description="Helical" evidence="7">
    <location>
        <begin position="364"/>
        <end position="386"/>
    </location>
</feature>
<feature type="transmembrane region" description="Helical" evidence="7">
    <location>
        <begin position="316"/>
        <end position="335"/>
    </location>
</feature>
<keyword evidence="4 7" id="KW-1133">Transmembrane helix</keyword>
<dbReference type="AlphaFoldDB" id="A0A939FD14"/>
<evidence type="ECO:0000256" key="6">
    <source>
        <dbReference type="ARBA" id="ARBA00038076"/>
    </source>
</evidence>
<keyword evidence="2" id="KW-1003">Cell membrane</keyword>
<dbReference type="Proteomes" id="UP000664167">
    <property type="component" value="Unassembled WGS sequence"/>
</dbReference>
<evidence type="ECO:0000256" key="5">
    <source>
        <dbReference type="ARBA" id="ARBA00023136"/>
    </source>
</evidence>
<evidence type="ECO:0000256" key="7">
    <source>
        <dbReference type="SAM" id="Phobius"/>
    </source>
</evidence>
<comment type="subcellular location">
    <subcellularLocation>
        <location evidence="1">Cell membrane</location>
        <topology evidence="1">Multi-pass membrane protein</topology>
    </subcellularLocation>
</comment>
<evidence type="ECO:0000256" key="3">
    <source>
        <dbReference type="ARBA" id="ARBA00022692"/>
    </source>
</evidence>
<evidence type="ECO:0000256" key="4">
    <source>
        <dbReference type="ARBA" id="ARBA00022989"/>
    </source>
</evidence>
<feature type="domain" description="ABC3 transporter permease C-terminal" evidence="8">
    <location>
        <begin position="716"/>
        <end position="828"/>
    </location>
</feature>
<feature type="transmembrane region" description="Helical" evidence="7">
    <location>
        <begin position="407"/>
        <end position="431"/>
    </location>
</feature>
<feature type="domain" description="ABC3 transporter permease C-terminal" evidence="8">
    <location>
        <begin position="273"/>
        <end position="392"/>
    </location>
</feature>
<feature type="transmembrane region" description="Helical" evidence="7">
    <location>
        <begin position="757"/>
        <end position="781"/>
    </location>
</feature>
<reference evidence="9" key="1">
    <citation type="submission" date="2021-03" db="EMBL/GenBank/DDBJ databases">
        <title>Streptomyces poriferae sp. nov., a novel marine sponge-derived Actinobacteria species with anti-MRSA activity.</title>
        <authorList>
            <person name="Sandoval-Powers M."/>
            <person name="Kralova S."/>
            <person name="Nguyen G.-S."/>
            <person name="Fawwal D."/>
            <person name="Degnes K."/>
            <person name="Klinkenberg G."/>
            <person name="Sletta H."/>
            <person name="Wentzel A."/>
            <person name="Liles M.R."/>
        </authorList>
    </citation>
    <scope>NUCLEOTIDE SEQUENCE</scope>
    <source>
        <strain evidence="9">DSM 41794</strain>
    </source>
</reference>
<dbReference type="RefSeq" id="WP_206966911.1">
    <property type="nucleotide sequence ID" value="NZ_BAAAJJ010000003.1"/>
</dbReference>
<dbReference type="PANTHER" id="PTHR30572:SF4">
    <property type="entry name" value="ABC TRANSPORTER PERMEASE YTRF"/>
    <property type="match status" value="1"/>
</dbReference>
<evidence type="ECO:0000256" key="2">
    <source>
        <dbReference type="ARBA" id="ARBA00022475"/>
    </source>
</evidence>
<organism evidence="9 10">
    <name type="scientific">Streptomyces beijiangensis</name>
    <dbReference type="NCBI Taxonomy" id="163361"/>
    <lineage>
        <taxon>Bacteria</taxon>
        <taxon>Bacillati</taxon>
        <taxon>Actinomycetota</taxon>
        <taxon>Actinomycetes</taxon>
        <taxon>Kitasatosporales</taxon>
        <taxon>Streptomycetaceae</taxon>
        <taxon>Streptomyces</taxon>
    </lineage>
</organism>
<keyword evidence="10" id="KW-1185">Reference proteome</keyword>
<evidence type="ECO:0000259" key="8">
    <source>
        <dbReference type="Pfam" id="PF02687"/>
    </source>
</evidence>
<feature type="transmembrane region" description="Helical" evidence="7">
    <location>
        <begin position="490"/>
        <end position="515"/>
    </location>
</feature>